<evidence type="ECO:0000313" key="2">
    <source>
        <dbReference type="Proteomes" id="UP000789920"/>
    </source>
</evidence>
<sequence length="87" mass="10144">MATTMKEQRLLIKPTRELQHLTIKKANHNHIALEDILGYPSSYRLNKDDYQKVKKMFAADVNPRDIPFTLRQSNLNSLAISRTIYNT</sequence>
<keyword evidence="2" id="KW-1185">Reference proteome</keyword>
<gene>
    <name evidence="1" type="ORF">RPERSI_LOCUS2524</name>
</gene>
<proteinExistence type="predicted"/>
<dbReference type="EMBL" id="CAJVQC010002773">
    <property type="protein sequence ID" value="CAG8517027.1"/>
    <property type="molecule type" value="Genomic_DNA"/>
</dbReference>
<comment type="caution">
    <text evidence="1">The sequence shown here is derived from an EMBL/GenBank/DDBJ whole genome shotgun (WGS) entry which is preliminary data.</text>
</comment>
<evidence type="ECO:0000313" key="1">
    <source>
        <dbReference type="EMBL" id="CAG8517027.1"/>
    </source>
</evidence>
<name>A0ACA9LA00_9GLOM</name>
<organism evidence="1 2">
    <name type="scientific">Racocetra persica</name>
    <dbReference type="NCBI Taxonomy" id="160502"/>
    <lineage>
        <taxon>Eukaryota</taxon>
        <taxon>Fungi</taxon>
        <taxon>Fungi incertae sedis</taxon>
        <taxon>Mucoromycota</taxon>
        <taxon>Glomeromycotina</taxon>
        <taxon>Glomeromycetes</taxon>
        <taxon>Diversisporales</taxon>
        <taxon>Gigasporaceae</taxon>
        <taxon>Racocetra</taxon>
    </lineage>
</organism>
<accession>A0ACA9LA00</accession>
<reference evidence="1" key="1">
    <citation type="submission" date="2021-06" db="EMBL/GenBank/DDBJ databases">
        <authorList>
            <person name="Kallberg Y."/>
            <person name="Tangrot J."/>
            <person name="Rosling A."/>
        </authorList>
    </citation>
    <scope>NUCLEOTIDE SEQUENCE</scope>
    <source>
        <strain evidence="1">MA461A</strain>
    </source>
</reference>
<protein>
    <submittedName>
        <fullName evidence="1">25590_t:CDS:1</fullName>
    </submittedName>
</protein>
<dbReference type="Proteomes" id="UP000789920">
    <property type="component" value="Unassembled WGS sequence"/>
</dbReference>